<reference evidence="2" key="1">
    <citation type="submission" date="2021-06" db="EMBL/GenBank/DDBJ databases">
        <title>Parelaphostrongylus tenuis whole genome reference sequence.</title>
        <authorList>
            <person name="Garwood T.J."/>
            <person name="Larsen P.A."/>
            <person name="Fountain-Jones N.M."/>
            <person name="Garbe J.R."/>
            <person name="Macchietto M.G."/>
            <person name="Kania S.A."/>
            <person name="Gerhold R.W."/>
            <person name="Richards J.E."/>
            <person name="Wolf T.M."/>
        </authorList>
    </citation>
    <scope>NUCLEOTIDE SEQUENCE</scope>
    <source>
        <strain evidence="2">MNPRO001-30</strain>
        <tissue evidence="2">Meninges</tissue>
    </source>
</reference>
<dbReference type="EMBL" id="JAHQIW010006866">
    <property type="protein sequence ID" value="KAJ1370823.1"/>
    <property type="molecule type" value="Genomic_DNA"/>
</dbReference>
<gene>
    <name evidence="2" type="ORF">KIN20_032633</name>
</gene>
<evidence type="ECO:0000256" key="1">
    <source>
        <dbReference type="SAM" id="MobiDB-lite"/>
    </source>
</evidence>
<dbReference type="Proteomes" id="UP001196413">
    <property type="component" value="Unassembled WGS sequence"/>
</dbReference>
<name>A0AAD5WIM4_PARTN</name>
<sequence length="142" mass="16092">MDMVKEDDDGLLEGIGEDESLDRSDIYREFKVIKTEPIDDYEEDSDSPPRIRHKRQCAEVAMKRIKLDIQPSQPDGVKDKKNGVDSREGSCERGDCALQKSCSLSISTNCLKTLTDACGRNFYHITKGEHVCGVCYDDLWKL</sequence>
<evidence type="ECO:0000313" key="2">
    <source>
        <dbReference type="EMBL" id="KAJ1370823.1"/>
    </source>
</evidence>
<feature type="region of interest" description="Disordered" evidence="1">
    <location>
        <begin position="68"/>
        <end position="90"/>
    </location>
</feature>
<proteinExistence type="predicted"/>
<accession>A0AAD5WIM4</accession>
<protein>
    <submittedName>
        <fullName evidence="2">Uncharacterized protein</fullName>
    </submittedName>
</protein>
<keyword evidence="3" id="KW-1185">Reference proteome</keyword>
<comment type="caution">
    <text evidence="2">The sequence shown here is derived from an EMBL/GenBank/DDBJ whole genome shotgun (WGS) entry which is preliminary data.</text>
</comment>
<feature type="compositionally biased region" description="Basic and acidic residues" evidence="1">
    <location>
        <begin position="76"/>
        <end position="90"/>
    </location>
</feature>
<organism evidence="2 3">
    <name type="scientific">Parelaphostrongylus tenuis</name>
    <name type="common">Meningeal worm</name>
    <dbReference type="NCBI Taxonomy" id="148309"/>
    <lineage>
        <taxon>Eukaryota</taxon>
        <taxon>Metazoa</taxon>
        <taxon>Ecdysozoa</taxon>
        <taxon>Nematoda</taxon>
        <taxon>Chromadorea</taxon>
        <taxon>Rhabditida</taxon>
        <taxon>Rhabditina</taxon>
        <taxon>Rhabditomorpha</taxon>
        <taxon>Strongyloidea</taxon>
        <taxon>Metastrongylidae</taxon>
        <taxon>Parelaphostrongylus</taxon>
    </lineage>
</organism>
<evidence type="ECO:0000313" key="3">
    <source>
        <dbReference type="Proteomes" id="UP001196413"/>
    </source>
</evidence>
<dbReference type="AlphaFoldDB" id="A0AAD5WIM4"/>